<accession>A0ACC2PJ70</accession>
<reference evidence="1" key="1">
    <citation type="submission" date="2023-04" db="EMBL/GenBank/DDBJ databases">
        <title>A chromosome-level genome assembly of the parasitoid wasp Eretmocerus hayati.</title>
        <authorList>
            <person name="Zhong Y."/>
            <person name="Liu S."/>
            <person name="Liu Y."/>
        </authorList>
    </citation>
    <scope>NUCLEOTIDE SEQUENCE</scope>
    <source>
        <strain evidence="1">ZJU_SS_LIU_2023</strain>
    </source>
</reference>
<dbReference type="Proteomes" id="UP001239111">
    <property type="component" value="Chromosome 1"/>
</dbReference>
<protein>
    <submittedName>
        <fullName evidence="1">Uncharacterized protein</fullName>
    </submittedName>
</protein>
<gene>
    <name evidence="1" type="ORF">QAD02_017617</name>
</gene>
<keyword evidence="2" id="KW-1185">Reference proteome</keyword>
<dbReference type="EMBL" id="CM056741">
    <property type="protein sequence ID" value="KAJ8681825.1"/>
    <property type="molecule type" value="Genomic_DNA"/>
</dbReference>
<proteinExistence type="predicted"/>
<organism evidence="1 2">
    <name type="scientific">Eretmocerus hayati</name>
    <dbReference type="NCBI Taxonomy" id="131215"/>
    <lineage>
        <taxon>Eukaryota</taxon>
        <taxon>Metazoa</taxon>
        <taxon>Ecdysozoa</taxon>
        <taxon>Arthropoda</taxon>
        <taxon>Hexapoda</taxon>
        <taxon>Insecta</taxon>
        <taxon>Pterygota</taxon>
        <taxon>Neoptera</taxon>
        <taxon>Endopterygota</taxon>
        <taxon>Hymenoptera</taxon>
        <taxon>Apocrita</taxon>
        <taxon>Proctotrupomorpha</taxon>
        <taxon>Chalcidoidea</taxon>
        <taxon>Aphelinidae</taxon>
        <taxon>Aphelininae</taxon>
        <taxon>Eretmocerus</taxon>
    </lineage>
</organism>
<evidence type="ECO:0000313" key="1">
    <source>
        <dbReference type="EMBL" id="KAJ8681825.1"/>
    </source>
</evidence>
<comment type="caution">
    <text evidence="1">The sequence shown here is derived from an EMBL/GenBank/DDBJ whole genome shotgun (WGS) entry which is preliminary data.</text>
</comment>
<evidence type="ECO:0000313" key="2">
    <source>
        <dbReference type="Proteomes" id="UP001239111"/>
    </source>
</evidence>
<sequence length="120" mass="13688">MADTIDTVVIEAPDCDDPPKKDATNNKGRGEEKQKPRPQTRKTEKSRFHVQKIAENHYSKRITMSTRCAGLNCSLLSTSLPPEYNGDFDIFALYCRLLQRFCAIVIKQSSPEQYSTPFCR</sequence>
<name>A0ACC2PJ70_9HYME</name>